<feature type="repeat" description="PPR" evidence="3">
    <location>
        <begin position="225"/>
        <end position="259"/>
    </location>
</feature>
<evidence type="ECO:0000256" key="1">
    <source>
        <dbReference type="ARBA" id="ARBA00022737"/>
    </source>
</evidence>
<keyword evidence="1" id="KW-0677">Repeat</keyword>
<evidence type="ECO:0000313" key="5">
    <source>
        <dbReference type="EMBL" id="KAF3583412.1"/>
    </source>
</evidence>
<sequence>MVHPSFWRFRLQEIPPRLRNRCFHTSPGAYTPTSSSQRIVSVSSCWSLTTDNDHQSLFRYFDHVLESSVTAQQCQQVHAQVLLSDLIYRSGSLAAKIVSVYTRFGLLNDARNVFDTVPLVLYSDLRLWNSILKSNVSHGQHENALELYDAMRERGLTGDGFILPLILRACRHSSRFGSCRALHSHVIKIGLLENLHVVNELLTLYPKAGRMGDAHKLFVEMPVRNRISWNVMIAGFSREHDCGSAVRVFEWMQREEFVPDEMASSASHQYLQLQHHRYSDHQQSPLHNQTVVAVPLVGDDGKSHHHNHDLSYNPSITADESNTHTKT</sequence>
<evidence type="ECO:0000256" key="4">
    <source>
        <dbReference type="SAM" id="MobiDB-lite"/>
    </source>
</evidence>
<evidence type="ECO:0000313" key="6">
    <source>
        <dbReference type="Proteomes" id="UP000712600"/>
    </source>
</evidence>
<dbReference type="PROSITE" id="PS51375">
    <property type="entry name" value="PPR"/>
    <property type="match status" value="2"/>
</dbReference>
<proteinExistence type="inferred from homology"/>
<dbReference type="GO" id="GO:0009451">
    <property type="term" value="P:RNA modification"/>
    <property type="evidence" value="ECO:0007669"/>
    <property type="project" value="InterPro"/>
</dbReference>
<dbReference type="PANTHER" id="PTHR47926">
    <property type="entry name" value="PENTATRICOPEPTIDE REPEAT-CONTAINING PROTEIN"/>
    <property type="match status" value="1"/>
</dbReference>
<dbReference type="EMBL" id="QGKX02000088">
    <property type="protein sequence ID" value="KAF3583412.1"/>
    <property type="molecule type" value="Genomic_DNA"/>
</dbReference>
<dbReference type="InterPro" id="IPR011990">
    <property type="entry name" value="TPR-like_helical_dom_sf"/>
</dbReference>
<dbReference type="Pfam" id="PF01535">
    <property type="entry name" value="PPR"/>
    <property type="match status" value="2"/>
</dbReference>
<evidence type="ECO:0000256" key="3">
    <source>
        <dbReference type="PROSITE-ProRule" id="PRU00708"/>
    </source>
</evidence>
<accession>A0A8S9RT86</accession>
<dbReference type="AlphaFoldDB" id="A0A8S9RT86"/>
<name>A0A8S9RT86_BRACR</name>
<dbReference type="NCBIfam" id="TIGR00756">
    <property type="entry name" value="PPR"/>
    <property type="match status" value="2"/>
</dbReference>
<dbReference type="Gene3D" id="1.25.40.10">
    <property type="entry name" value="Tetratricopeptide repeat domain"/>
    <property type="match status" value="1"/>
</dbReference>
<feature type="repeat" description="PPR" evidence="3">
    <location>
        <begin position="124"/>
        <end position="158"/>
    </location>
</feature>
<comment type="caution">
    <text evidence="5">The sequence shown here is derived from an EMBL/GenBank/DDBJ whole genome shotgun (WGS) entry which is preliminary data.</text>
</comment>
<evidence type="ECO:0008006" key="7">
    <source>
        <dbReference type="Google" id="ProtNLM"/>
    </source>
</evidence>
<feature type="region of interest" description="Disordered" evidence="4">
    <location>
        <begin position="298"/>
        <end position="327"/>
    </location>
</feature>
<reference evidence="5" key="1">
    <citation type="submission" date="2019-12" db="EMBL/GenBank/DDBJ databases">
        <title>Genome sequencing and annotation of Brassica cretica.</title>
        <authorList>
            <person name="Studholme D.J."/>
            <person name="Sarris P."/>
        </authorList>
    </citation>
    <scope>NUCLEOTIDE SEQUENCE</scope>
    <source>
        <strain evidence="5">PFS-109/04</strain>
        <tissue evidence="5">Leaf</tissue>
    </source>
</reference>
<gene>
    <name evidence="5" type="ORF">F2Q69_00026971</name>
</gene>
<dbReference type="Proteomes" id="UP000712600">
    <property type="component" value="Unassembled WGS sequence"/>
</dbReference>
<dbReference type="InterPro" id="IPR002885">
    <property type="entry name" value="PPR_rpt"/>
</dbReference>
<dbReference type="FunFam" id="1.25.40.10:FF:001180">
    <property type="entry name" value="Pentatricopeptide repeat-containing protein At2g03380, mitochondrial"/>
    <property type="match status" value="1"/>
</dbReference>
<dbReference type="GO" id="GO:0003723">
    <property type="term" value="F:RNA binding"/>
    <property type="evidence" value="ECO:0007669"/>
    <property type="project" value="InterPro"/>
</dbReference>
<feature type="compositionally biased region" description="Polar residues" evidence="4">
    <location>
        <begin position="310"/>
        <end position="320"/>
    </location>
</feature>
<comment type="similarity">
    <text evidence="2">Belongs to the PPR family. PCMP-E subfamily.</text>
</comment>
<protein>
    <recommendedName>
        <fullName evidence="7">Pentacotripeptide-repeat region of PRORP domain-containing protein</fullName>
    </recommendedName>
</protein>
<evidence type="ECO:0000256" key="2">
    <source>
        <dbReference type="ARBA" id="ARBA00061659"/>
    </source>
</evidence>
<organism evidence="5 6">
    <name type="scientific">Brassica cretica</name>
    <name type="common">Mustard</name>
    <dbReference type="NCBI Taxonomy" id="69181"/>
    <lineage>
        <taxon>Eukaryota</taxon>
        <taxon>Viridiplantae</taxon>
        <taxon>Streptophyta</taxon>
        <taxon>Embryophyta</taxon>
        <taxon>Tracheophyta</taxon>
        <taxon>Spermatophyta</taxon>
        <taxon>Magnoliopsida</taxon>
        <taxon>eudicotyledons</taxon>
        <taxon>Gunneridae</taxon>
        <taxon>Pentapetalae</taxon>
        <taxon>rosids</taxon>
        <taxon>malvids</taxon>
        <taxon>Brassicales</taxon>
        <taxon>Brassicaceae</taxon>
        <taxon>Brassiceae</taxon>
        <taxon>Brassica</taxon>
    </lineage>
</organism>
<dbReference type="InterPro" id="IPR046960">
    <property type="entry name" value="PPR_At4g14850-like_plant"/>
</dbReference>